<dbReference type="Gene3D" id="3.90.190.10">
    <property type="entry name" value="Protein tyrosine phosphatase superfamily"/>
    <property type="match status" value="2"/>
</dbReference>
<name>A0A5C3LJA9_9AGAR</name>
<comment type="similarity">
    <text evidence="1">Belongs to the protein-tyrosine phosphatase family. Non-receptor class dual specificity subfamily.</text>
</comment>
<dbReference type="InterPro" id="IPR000387">
    <property type="entry name" value="Tyr_Pase_dom"/>
</dbReference>
<feature type="domain" description="Tyrosine-protein phosphatase" evidence="6">
    <location>
        <begin position="5"/>
        <end position="146"/>
    </location>
</feature>
<keyword evidence="9" id="KW-1185">Reference proteome</keyword>
<dbReference type="EMBL" id="ML213653">
    <property type="protein sequence ID" value="TFK33194.1"/>
    <property type="molecule type" value="Genomic_DNA"/>
</dbReference>
<proteinExistence type="inferred from homology"/>
<feature type="compositionally biased region" description="Low complexity" evidence="5">
    <location>
        <begin position="349"/>
        <end position="362"/>
    </location>
</feature>
<dbReference type="PROSITE" id="PS50054">
    <property type="entry name" value="TYR_PHOSPHATASE_DUAL"/>
    <property type="match status" value="1"/>
</dbReference>
<dbReference type="STRING" id="68775.A0A5C3LJA9"/>
<dbReference type="InterPro" id="IPR029021">
    <property type="entry name" value="Prot-tyrosine_phosphatase-like"/>
</dbReference>
<evidence type="ECO:0000259" key="6">
    <source>
        <dbReference type="PROSITE" id="PS50054"/>
    </source>
</evidence>
<keyword evidence="3" id="KW-0378">Hydrolase</keyword>
<dbReference type="AlphaFoldDB" id="A0A5C3LJA9"/>
<evidence type="ECO:0000313" key="8">
    <source>
        <dbReference type="EMBL" id="TFK33194.1"/>
    </source>
</evidence>
<dbReference type="SUPFAM" id="SSF52799">
    <property type="entry name" value="(Phosphotyrosine protein) phosphatases II"/>
    <property type="match status" value="2"/>
</dbReference>
<evidence type="ECO:0000313" key="9">
    <source>
        <dbReference type="Proteomes" id="UP000308652"/>
    </source>
</evidence>
<dbReference type="PROSITE" id="PS00383">
    <property type="entry name" value="TYR_PHOSPHATASE_1"/>
    <property type="match status" value="1"/>
</dbReference>
<feature type="domain" description="Tyrosine specific protein phosphatases" evidence="7">
    <location>
        <begin position="83"/>
        <end position="125"/>
    </location>
</feature>
<dbReference type="InterPro" id="IPR000340">
    <property type="entry name" value="Dual-sp_phosphatase_cat-dom"/>
</dbReference>
<evidence type="ECO:0000256" key="2">
    <source>
        <dbReference type="ARBA" id="ARBA00013064"/>
    </source>
</evidence>
<dbReference type="CDD" id="cd14498">
    <property type="entry name" value="DSP"/>
    <property type="match status" value="2"/>
</dbReference>
<evidence type="ECO:0000259" key="7">
    <source>
        <dbReference type="PROSITE" id="PS50056"/>
    </source>
</evidence>
<dbReference type="GO" id="GO:0008138">
    <property type="term" value="F:protein tyrosine/serine/threonine phosphatase activity"/>
    <property type="evidence" value="ECO:0007669"/>
    <property type="project" value="TreeGrafter"/>
</dbReference>
<dbReference type="Pfam" id="PF00782">
    <property type="entry name" value="DSPc"/>
    <property type="match status" value="2"/>
</dbReference>
<accession>A0A5C3LJA9</accession>
<dbReference type="PANTHER" id="PTHR45848:SF4">
    <property type="entry name" value="DUAL SPECIFICITY PROTEIN PHOSPHATASE 12"/>
    <property type="match status" value="1"/>
</dbReference>
<evidence type="ECO:0000256" key="4">
    <source>
        <dbReference type="ARBA" id="ARBA00022912"/>
    </source>
</evidence>
<protein>
    <recommendedName>
        <fullName evidence="2">protein-tyrosine-phosphatase</fullName>
        <ecNumber evidence="2">3.1.3.48</ecNumber>
    </recommendedName>
</protein>
<evidence type="ECO:0000256" key="3">
    <source>
        <dbReference type="ARBA" id="ARBA00022801"/>
    </source>
</evidence>
<dbReference type="Proteomes" id="UP000308652">
    <property type="component" value="Unassembled WGS sequence"/>
</dbReference>
<dbReference type="SMART" id="SM00195">
    <property type="entry name" value="DSPc"/>
    <property type="match status" value="2"/>
</dbReference>
<sequence length="426" mass="46554">MGFGAPSVNEIVKGEIYMGNLSAALSAEQRYQLGVTHIISVCPDYSSSNDHHLTISVDDTEYDDLLIHLPKACSFIEGALQCGGRVLVHCVMGISRSATVVAAYLMKSRNMDAATAIRYIKKRRPQVHPNYGFIKQLSTFAKCDYQPCLSHPAYRSWKRIQKQDVTNFLNKIVDTVSIIPDKLLLTSDFPNDAAQAESLLLDLGITHLLSLSPAEISSAVAASSTNHRHINIDDKTRESLLLALPKACKFIREAVDSGGLVLVHCLIESRACTVIGASLMSLRYCTPEQAFAVLEDALPLFSPTRNFSRHLELFYRCKHHPTRDHPMVREWLAAETGTACPQLKEKENSSPSSSSSKASPANATSKCTTQCRESVDLGKTAAQMLSETGIDLEAFGDALAKIQMDSMGLTANRTNRPLSAGIRPSG</sequence>
<organism evidence="8 9">
    <name type="scientific">Crucibulum laeve</name>
    <dbReference type="NCBI Taxonomy" id="68775"/>
    <lineage>
        <taxon>Eukaryota</taxon>
        <taxon>Fungi</taxon>
        <taxon>Dikarya</taxon>
        <taxon>Basidiomycota</taxon>
        <taxon>Agaricomycotina</taxon>
        <taxon>Agaricomycetes</taxon>
        <taxon>Agaricomycetidae</taxon>
        <taxon>Agaricales</taxon>
        <taxon>Agaricineae</taxon>
        <taxon>Nidulariaceae</taxon>
        <taxon>Crucibulum</taxon>
    </lineage>
</organism>
<feature type="region of interest" description="Disordered" evidence="5">
    <location>
        <begin position="342"/>
        <end position="365"/>
    </location>
</feature>
<dbReference type="GO" id="GO:0004725">
    <property type="term" value="F:protein tyrosine phosphatase activity"/>
    <property type="evidence" value="ECO:0007669"/>
    <property type="project" value="UniProtKB-EC"/>
</dbReference>
<dbReference type="PROSITE" id="PS50056">
    <property type="entry name" value="TYR_PHOSPHATASE_2"/>
    <property type="match status" value="1"/>
</dbReference>
<evidence type="ECO:0000256" key="5">
    <source>
        <dbReference type="SAM" id="MobiDB-lite"/>
    </source>
</evidence>
<reference evidence="8 9" key="1">
    <citation type="journal article" date="2019" name="Nat. Ecol. Evol.">
        <title>Megaphylogeny resolves global patterns of mushroom evolution.</title>
        <authorList>
            <person name="Varga T."/>
            <person name="Krizsan K."/>
            <person name="Foldi C."/>
            <person name="Dima B."/>
            <person name="Sanchez-Garcia M."/>
            <person name="Sanchez-Ramirez S."/>
            <person name="Szollosi G.J."/>
            <person name="Szarkandi J.G."/>
            <person name="Papp V."/>
            <person name="Albert L."/>
            <person name="Andreopoulos W."/>
            <person name="Angelini C."/>
            <person name="Antonin V."/>
            <person name="Barry K.W."/>
            <person name="Bougher N.L."/>
            <person name="Buchanan P."/>
            <person name="Buyck B."/>
            <person name="Bense V."/>
            <person name="Catcheside P."/>
            <person name="Chovatia M."/>
            <person name="Cooper J."/>
            <person name="Damon W."/>
            <person name="Desjardin D."/>
            <person name="Finy P."/>
            <person name="Geml J."/>
            <person name="Haridas S."/>
            <person name="Hughes K."/>
            <person name="Justo A."/>
            <person name="Karasinski D."/>
            <person name="Kautmanova I."/>
            <person name="Kiss B."/>
            <person name="Kocsube S."/>
            <person name="Kotiranta H."/>
            <person name="LaButti K.M."/>
            <person name="Lechner B.E."/>
            <person name="Liimatainen K."/>
            <person name="Lipzen A."/>
            <person name="Lukacs Z."/>
            <person name="Mihaltcheva S."/>
            <person name="Morgado L.N."/>
            <person name="Niskanen T."/>
            <person name="Noordeloos M.E."/>
            <person name="Ohm R.A."/>
            <person name="Ortiz-Santana B."/>
            <person name="Ovrebo C."/>
            <person name="Racz N."/>
            <person name="Riley R."/>
            <person name="Savchenko A."/>
            <person name="Shiryaev A."/>
            <person name="Soop K."/>
            <person name="Spirin V."/>
            <person name="Szebenyi C."/>
            <person name="Tomsovsky M."/>
            <person name="Tulloss R.E."/>
            <person name="Uehling J."/>
            <person name="Grigoriev I.V."/>
            <person name="Vagvolgyi C."/>
            <person name="Papp T."/>
            <person name="Martin F.M."/>
            <person name="Miettinen O."/>
            <person name="Hibbett D.S."/>
            <person name="Nagy L.G."/>
        </authorList>
    </citation>
    <scope>NUCLEOTIDE SEQUENCE [LARGE SCALE GENOMIC DNA]</scope>
    <source>
        <strain evidence="8 9">CBS 166.37</strain>
    </source>
</reference>
<dbReference type="PANTHER" id="PTHR45848">
    <property type="entry name" value="DUAL SPECIFICITY PROTEIN PHOSPHATASE 12 FAMILY MEMBER"/>
    <property type="match status" value="1"/>
</dbReference>
<keyword evidence="4" id="KW-0904">Protein phosphatase</keyword>
<dbReference type="EC" id="3.1.3.48" evidence="2"/>
<dbReference type="OrthoDB" id="10252009at2759"/>
<dbReference type="InterPro" id="IPR016130">
    <property type="entry name" value="Tyr_Pase_AS"/>
</dbReference>
<evidence type="ECO:0000256" key="1">
    <source>
        <dbReference type="ARBA" id="ARBA00008601"/>
    </source>
</evidence>
<dbReference type="InterPro" id="IPR020422">
    <property type="entry name" value="TYR_PHOSPHATASE_DUAL_dom"/>
</dbReference>
<gene>
    <name evidence="8" type="ORF">BDQ12DRAFT_446848</name>
</gene>